<accession>A0A1U8ALY0</accession>
<name>A0A1U8ALY0_NELNU</name>
<dbReference type="InParanoid" id="A0A1U8ALY0"/>
<evidence type="ECO:0000256" key="1">
    <source>
        <dbReference type="SAM" id="MobiDB-lite"/>
    </source>
</evidence>
<keyword evidence="2" id="KW-1185">Reference proteome</keyword>
<protein>
    <submittedName>
        <fullName evidence="3">Uncharacterized protein LOC104605668</fullName>
    </submittedName>
</protein>
<dbReference type="KEGG" id="nnu:104605668"/>
<dbReference type="OMA" id="RIWREDT"/>
<reference evidence="3" key="1">
    <citation type="submission" date="2025-08" db="UniProtKB">
        <authorList>
            <consortium name="RefSeq"/>
        </authorList>
    </citation>
    <scope>IDENTIFICATION</scope>
</reference>
<organism evidence="2 3">
    <name type="scientific">Nelumbo nucifera</name>
    <name type="common">Sacred lotus</name>
    <dbReference type="NCBI Taxonomy" id="4432"/>
    <lineage>
        <taxon>Eukaryota</taxon>
        <taxon>Viridiplantae</taxon>
        <taxon>Streptophyta</taxon>
        <taxon>Embryophyta</taxon>
        <taxon>Tracheophyta</taxon>
        <taxon>Spermatophyta</taxon>
        <taxon>Magnoliopsida</taxon>
        <taxon>Proteales</taxon>
        <taxon>Nelumbonaceae</taxon>
        <taxon>Nelumbo</taxon>
    </lineage>
</organism>
<feature type="region of interest" description="Disordered" evidence="1">
    <location>
        <begin position="104"/>
        <end position="147"/>
    </location>
</feature>
<gene>
    <name evidence="3" type="primary">LOC104605668</name>
</gene>
<dbReference type="Proteomes" id="UP000189703">
    <property type="component" value="Unplaced"/>
</dbReference>
<sequence>MGFWDTVYLVTGKIKRNGPDLTPATNACRTSYDAASATVQKIDKTVRVEGVQKLKDNLSDSEGREKIGRSLMNLAESPAGEEASKLVPGGPLIYKIWRWFKDEPPSLSGSDEKKSENSTEEMKEKRIEPTEQDPKVNDEKIVTRSRL</sequence>
<dbReference type="AlphaFoldDB" id="A0A1U8ALY0"/>
<proteinExistence type="predicted"/>
<evidence type="ECO:0000313" key="3">
    <source>
        <dbReference type="RefSeq" id="XP_010268817.1"/>
    </source>
</evidence>
<evidence type="ECO:0000313" key="2">
    <source>
        <dbReference type="Proteomes" id="UP000189703"/>
    </source>
</evidence>
<dbReference type="GeneID" id="104605668"/>
<dbReference type="OrthoDB" id="765404at2759"/>
<dbReference type="RefSeq" id="XP_010268817.1">
    <property type="nucleotide sequence ID" value="XM_010270515.2"/>
</dbReference>